<feature type="region of interest" description="Disordered" evidence="1">
    <location>
        <begin position="140"/>
        <end position="166"/>
    </location>
</feature>
<feature type="compositionally biased region" description="Low complexity" evidence="1">
    <location>
        <begin position="140"/>
        <end position="154"/>
    </location>
</feature>
<protein>
    <submittedName>
        <fullName evidence="2">Uncharacterized protein</fullName>
    </submittedName>
</protein>
<keyword evidence="3" id="KW-1185">Reference proteome</keyword>
<name>A0A9E7GP50_9LILI</name>
<organism evidence="2 3">
    <name type="scientific">Musa troglodytarum</name>
    <name type="common">fe'i banana</name>
    <dbReference type="NCBI Taxonomy" id="320322"/>
    <lineage>
        <taxon>Eukaryota</taxon>
        <taxon>Viridiplantae</taxon>
        <taxon>Streptophyta</taxon>
        <taxon>Embryophyta</taxon>
        <taxon>Tracheophyta</taxon>
        <taxon>Spermatophyta</taxon>
        <taxon>Magnoliopsida</taxon>
        <taxon>Liliopsida</taxon>
        <taxon>Zingiberales</taxon>
        <taxon>Musaceae</taxon>
        <taxon>Musa</taxon>
    </lineage>
</organism>
<evidence type="ECO:0000313" key="3">
    <source>
        <dbReference type="Proteomes" id="UP001055439"/>
    </source>
</evidence>
<reference evidence="2" key="1">
    <citation type="submission" date="2022-05" db="EMBL/GenBank/DDBJ databases">
        <title>The Musa troglodytarum L. genome provides insights into the mechanism of non-climacteric behaviour and enrichment of carotenoids.</title>
        <authorList>
            <person name="Wang J."/>
        </authorList>
    </citation>
    <scope>NUCLEOTIDE SEQUENCE</scope>
    <source>
        <tissue evidence="2">Leaf</tissue>
    </source>
</reference>
<dbReference type="AlphaFoldDB" id="A0A9E7GP50"/>
<dbReference type="Proteomes" id="UP001055439">
    <property type="component" value="Chromosome 7"/>
</dbReference>
<dbReference type="OrthoDB" id="2415936at2759"/>
<accession>A0A9E7GP50</accession>
<dbReference type="EMBL" id="CP097509">
    <property type="protein sequence ID" value="URE18460.1"/>
    <property type="molecule type" value="Genomic_DNA"/>
</dbReference>
<proteinExistence type="predicted"/>
<sequence length="199" mass="21943">MELQLLATPRANAMRRLQGRRFCWGSDIGSQLMDFLALFAALSAFTAAVLETDHDSQGRFEGQLSLFGVCLPNLRKEMMLSKRSNVNASVMGESRNESPCDLNSMISDDRGHRVTTPIFFRSLRTFHLAPHRRLASLTTDLSRSRLSSPRSLHQSPPPDSSEISAASRCSGLDYGCSRAVVQEGDYGSGVGKKAERCED</sequence>
<gene>
    <name evidence="2" type="ORF">MUK42_11397</name>
</gene>
<evidence type="ECO:0000313" key="2">
    <source>
        <dbReference type="EMBL" id="URE18460.1"/>
    </source>
</evidence>
<evidence type="ECO:0000256" key="1">
    <source>
        <dbReference type="SAM" id="MobiDB-lite"/>
    </source>
</evidence>